<evidence type="ECO:0000256" key="4">
    <source>
        <dbReference type="ARBA" id="ARBA00022475"/>
    </source>
</evidence>
<comment type="similarity">
    <text evidence="8">Belongs to the NhaC Na(+)/H(+) (TC 2.A.35) antiporter family.</text>
</comment>
<dbReference type="GO" id="GO:0015297">
    <property type="term" value="F:antiporter activity"/>
    <property type="evidence" value="ECO:0007669"/>
    <property type="project" value="UniProtKB-KW"/>
</dbReference>
<comment type="subcellular location">
    <subcellularLocation>
        <location evidence="1">Cell membrane</location>
        <topology evidence="1">Multi-pass membrane protein</topology>
    </subcellularLocation>
</comment>
<evidence type="ECO:0000256" key="6">
    <source>
        <dbReference type="ARBA" id="ARBA00022989"/>
    </source>
</evidence>
<evidence type="ECO:0000313" key="11">
    <source>
        <dbReference type="Proteomes" id="UP000031829"/>
    </source>
</evidence>
<keyword evidence="2" id="KW-0813">Transport</keyword>
<dbReference type="InterPro" id="IPR052180">
    <property type="entry name" value="NhaC_Na-H+_Antiporter"/>
</dbReference>
<evidence type="ECO:0000256" key="5">
    <source>
        <dbReference type="ARBA" id="ARBA00022692"/>
    </source>
</evidence>
<evidence type="ECO:0000256" key="8">
    <source>
        <dbReference type="ARBA" id="ARBA00038435"/>
    </source>
</evidence>
<dbReference type="EMBL" id="CP009920">
    <property type="protein sequence ID" value="AJI23631.1"/>
    <property type="molecule type" value="Genomic_DNA"/>
</dbReference>
<dbReference type="Pfam" id="PF03553">
    <property type="entry name" value="Na_H_antiporter"/>
    <property type="match status" value="1"/>
</dbReference>
<evidence type="ECO:0000256" key="7">
    <source>
        <dbReference type="ARBA" id="ARBA00023136"/>
    </source>
</evidence>
<dbReference type="InterPro" id="IPR004770">
    <property type="entry name" value="Na/H_antiport_NhaC"/>
</dbReference>
<accession>A0A0B6AJC9</accession>
<evidence type="ECO:0000256" key="2">
    <source>
        <dbReference type="ARBA" id="ARBA00022448"/>
    </source>
</evidence>
<dbReference type="InterPro" id="IPR018461">
    <property type="entry name" value="Na/H_Antiport_NhaC-like_C"/>
</dbReference>
<evidence type="ECO:0000313" key="10">
    <source>
        <dbReference type="EMBL" id="AJI23631.1"/>
    </source>
</evidence>
<keyword evidence="7" id="KW-0472">Membrane</keyword>
<evidence type="ECO:0000256" key="3">
    <source>
        <dbReference type="ARBA" id="ARBA00022449"/>
    </source>
</evidence>
<reference evidence="10 11" key="1">
    <citation type="journal article" date="2015" name="Genome Announc.">
        <title>Complete genome sequences for 35 biothreat assay-relevant bacillus species.</title>
        <authorList>
            <person name="Johnson S.L."/>
            <person name="Daligault H.E."/>
            <person name="Davenport K.W."/>
            <person name="Jaissle J."/>
            <person name="Frey K.G."/>
            <person name="Ladner J.T."/>
            <person name="Broomall S.M."/>
            <person name="Bishop-Lilly K.A."/>
            <person name="Bruce D.C."/>
            <person name="Gibbons H.S."/>
            <person name="Coyne S.R."/>
            <person name="Lo C.C."/>
            <person name="Meincke L."/>
            <person name="Munk A.C."/>
            <person name="Koroleva G.I."/>
            <person name="Rosenzweig C.N."/>
            <person name="Palacios G.F."/>
            <person name="Redden C.L."/>
            <person name="Minogue T.D."/>
            <person name="Chain P.S."/>
        </authorList>
    </citation>
    <scope>NUCLEOTIDE SEQUENCE [LARGE SCALE GENOMIC DNA]</scope>
    <source>
        <strain evidence="11">ATCC 14581 / DSM 32 / JCM 2506 / NBRC 15308 / NCIMB 9376 / NCTC 10342 / NRRL B-14308 / VKM B-512</strain>
    </source>
</reference>
<keyword evidence="4" id="KW-1003">Cell membrane</keyword>
<organism evidence="10 11">
    <name type="scientific">Priestia megaterium (strain ATCC 14581 / DSM 32 / CCUG 1817 / JCM 2506 / NBRC 15308 / NCIMB 9376 / NCTC 10342 / NRRL B-14308 / VKM B-512 / Ford 19)</name>
    <name type="common">Bacillus megaterium</name>
    <dbReference type="NCBI Taxonomy" id="1348623"/>
    <lineage>
        <taxon>Bacteria</taxon>
        <taxon>Bacillati</taxon>
        <taxon>Bacillota</taxon>
        <taxon>Bacilli</taxon>
        <taxon>Bacillales</taxon>
        <taxon>Bacillaceae</taxon>
        <taxon>Priestia</taxon>
    </lineage>
</organism>
<evidence type="ECO:0000256" key="1">
    <source>
        <dbReference type="ARBA" id="ARBA00004651"/>
    </source>
</evidence>
<dbReference type="PANTHER" id="PTHR33451:SF6">
    <property type="entry name" value="NA(+)_H(+) ANTIPORTER NHAC"/>
    <property type="match status" value="1"/>
</dbReference>
<dbReference type="GeneID" id="93641621"/>
<name>A0A0B6AJC9_PRIM2</name>
<keyword evidence="5" id="KW-0812">Transmembrane</keyword>
<gene>
    <name evidence="10" type="primary">nhaC</name>
    <name evidence="10" type="ORF">BG04_3565</name>
</gene>
<dbReference type="KEGG" id="bmeg:BG04_3565"/>
<dbReference type="PANTHER" id="PTHR33451">
    <property type="entry name" value="MALATE-2H(+)/NA(+)-LACTATE ANTIPORTER"/>
    <property type="match status" value="1"/>
</dbReference>
<feature type="domain" description="Na+/H+ antiporter NhaC-like C-terminal" evidence="9">
    <location>
        <begin position="157"/>
        <end position="451"/>
    </location>
</feature>
<dbReference type="AlphaFoldDB" id="A0A0B6AJC9"/>
<dbReference type="GO" id="GO:0005886">
    <property type="term" value="C:plasma membrane"/>
    <property type="evidence" value="ECO:0007669"/>
    <property type="project" value="UniProtKB-SubCell"/>
</dbReference>
<dbReference type="Proteomes" id="UP000031829">
    <property type="component" value="Chromosome"/>
</dbReference>
<dbReference type="HOGENOM" id="CLU_033405_1_0_9"/>
<keyword evidence="3" id="KW-0050">Antiport</keyword>
<dbReference type="NCBIfam" id="TIGR00931">
    <property type="entry name" value="antiport_nhaC"/>
    <property type="match status" value="1"/>
</dbReference>
<sequence length="460" mass="49194">MKKEISFIQSIAVILVLLAIIFVSLFTLKLPPHIPLIFGVAFISVIGFLLKYKWTEMEKGILDGVRLGIKPILILMLIGMLIAIWMVGGTIPTILSYGFHWISPQYFLISALVITVLVSTFTGSSLTTVSTVGVALFGVGTAIGVHPGLAAGMIVSGAVFGDKMSPLSDTTNFASGIVEVPLPKHIQHITWTTVPSIVITAIIALVIGINGNQESVNYGEIQGIQDALKHTFNLHVLTLLSPLLVLIFSMRRVDVLPTLVLGIVTAIITGMITQHEFTLSQLLGVLQSGPAVESGNEVVDAIVNKGGMQSMMFSISLIMIALSLGGLMRAVGIIDALLEGLAKQIRRSGDVIFATLLSSIGVNVITGEQYLSILLPGQTFKPLYEKWNLDPKNLSRTLEDGGTVINAIIPWGVSGAFISTALNIPAADYIPFTFFSILCPIFSIILAYTGIGIAKKKAQS</sequence>
<dbReference type="RefSeq" id="WP_034653530.1">
    <property type="nucleotide sequence ID" value="NZ_BCVB01000003.1"/>
</dbReference>
<keyword evidence="6" id="KW-1133">Transmembrane helix</keyword>
<evidence type="ECO:0000259" key="9">
    <source>
        <dbReference type="Pfam" id="PF03553"/>
    </source>
</evidence>
<protein>
    <submittedName>
        <fullName evidence="10">Na+/H+ antiporter NhaC</fullName>
    </submittedName>
</protein>
<proteinExistence type="inferred from homology"/>